<dbReference type="HOGENOM" id="CLU_3267518_0_0_6"/>
<dbReference type="Proteomes" id="UP000014585">
    <property type="component" value="Unassembled WGS sequence"/>
</dbReference>
<evidence type="ECO:0000313" key="1">
    <source>
        <dbReference type="EMBL" id="EPF18768.1"/>
    </source>
</evidence>
<accession>S3IYG9</accession>
<protein>
    <submittedName>
        <fullName evidence="1">Uncharacterized protein</fullName>
    </submittedName>
</protein>
<reference evidence="1 2" key="1">
    <citation type="submission" date="2013-04" db="EMBL/GenBank/DDBJ databases">
        <authorList>
            <person name="Weinstock G."/>
            <person name="Sodergren E."/>
            <person name="Lobos E.A."/>
            <person name="Fulton L."/>
            <person name="Fulton R."/>
            <person name="Courtney L."/>
            <person name="Fronick C."/>
            <person name="O'Laughlin M."/>
            <person name="Godfrey J."/>
            <person name="Wilson R.M."/>
            <person name="Miner T."/>
            <person name="Farmer C."/>
            <person name="Delehaunty K."/>
            <person name="Cordes M."/>
            <person name="Minx P."/>
            <person name="Tomlinson C."/>
            <person name="Chen J."/>
            <person name="Wollam A."/>
            <person name="Pepin K.H."/>
            <person name="Palsikar V.B."/>
            <person name="Zhang X."/>
            <person name="Suruliraj S."/>
            <person name="Perna N.T."/>
            <person name="Plunkett G."/>
            <person name="Warren W."/>
            <person name="Mitreva M."/>
            <person name="Mardis E.R."/>
            <person name="Wilson R.K."/>
        </authorList>
    </citation>
    <scope>NUCLEOTIDE SEQUENCE [LARGE SCALE GENOMIC DNA]</scope>
    <source>
        <strain evidence="1 2">DSM 4568</strain>
    </source>
</reference>
<name>S3IYG9_9ENTR</name>
<dbReference type="AlphaFoldDB" id="S3IYG9"/>
<gene>
    <name evidence="1" type="ORF">HMPREF0201_01374</name>
</gene>
<dbReference type="EMBL" id="ATDT01000006">
    <property type="protein sequence ID" value="EPF18768.1"/>
    <property type="molecule type" value="Genomic_DNA"/>
</dbReference>
<evidence type="ECO:0000313" key="2">
    <source>
        <dbReference type="Proteomes" id="UP000014585"/>
    </source>
</evidence>
<organism evidence="1 2">
    <name type="scientific">Cedecea davisae DSM 4568</name>
    <dbReference type="NCBI Taxonomy" id="566551"/>
    <lineage>
        <taxon>Bacteria</taxon>
        <taxon>Pseudomonadati</taxon>
        <taxon>Pseudomonadota</taxon>
        <taxon>Gammaproteobacteria</taxon>
        <taxon>Enterobacterales</taxon>
        <taxon>Enterobacteriaceae</taxon>
        <taxon>Cedecea</taxon>
    </lineage>
</organism>
<comment type="caution">
    <text evidence="1">The sequence shown here is derived from an EMBL/GenBank/DDBJ whole genome shotgun (WGS) entry which is preliminary data.</text>
</comment>
<sequence length="41" mass="4914">MQAWKCRQFFTCPVTSCFLFLIKIKNQTFHVIDGVLHNFNH</sequence>
<proteinExistence type="predicted"/>